<dbReference type="EMBL" id="RBED01000128">
    <property type="protein sequence ID" value="RNL51398.1"/>
    <property type="molecule type" value="Genomic_DNA"/>
</dbReference>
<name>A0A3N0BQY1_9MICC</name>
<comment type="caution">
    <text evidence="2">The sequence shown here is derived from an EMBL/GenBank/DDBJ whole genome shotgun (WGS) entry which is preliminary data.</text>
</comment>
<evidence type="ECO:0000256" key="1">
    <source>
        <dbReference type="SAM" id="Coils"/>
    </source>
</evidence>
<dbReference type="AlphaFoldDB" id="A0A3N0BQY1"/>
<dbReference type="RefSeq" id="WP_123256458.1">
    <property type="nucleotide sequence ID" value="NZ_RBED01000128.1"/>
</dbReference>
<evidence type="ECO:0000313" key="2">
    <source>
        <dbReference type="EMBL" id="RNL51398.1"/>
    </source>
</evidence>
<proteinExistence type="predicted"/>
<protein>
    <submittedName>
        <fullName evidence="2">Uncharacterized protein</fullName>
    </submittedName>
</protein>
<gene>
    <name evidence="2" type="ORF">D7003_16195</name>
</gene>
<keyword evidence="1" id="KW-0175">Coiled coil</keyword>
<accession>A0A3N0BQY1</accession>
<sequence length="687" mass="72044">MNEAAALRMTLSDVAALAQVQRPVVSMWRKRSAGSAHPFPGPAALEGGRELFDADQVAGWLEATGRGNNPEAHNDAAAFARMPATAAGSVQGNTLDALTALLTLKAMTGKALGSLTPDELLDLADECDPDDLSLYSELEILGPALASTAAFADRLVDSAYNAPAAFEQLLAARFRTGLREHADTALAESAVGLIAAAAVELAATLSGNSVFADSTRGGSDLLMGVVRASGESSPFTFLTSDDDGGAGRLVRRRLRVHGVDGGQIRIDPSGEFAVHGPVVHVAQYPSPGEPGMDATQILSAVEHLALQMDDQQRAVIIAPARVFCDVPLAAGAAGLRSGLLRTGRVRAIVRLPQGLLRSKPREAQALWVLGPSFAEVPIAERWTMVADLSSQDLTEDVNQDLVGDMVASMGNRATVRAHSFRFARLVQTSVLLASRGSLVAVQSCSSVRSSSAAEAVLRVEELVRLLHTGRSGPSGEVAVAPGDPSTKTPPAAVQELITAGNLKYIKGNRLEDTDLTSRAGTPVLGPAELLAPHGAPPRYIALLDFAANYPAGRLTEPGDVVFCTSPRPAATVDAQGGSAIVFPARVLRIAAGDPGGLLPDVVAAGINSLPAADKSWRQWRLRRTPEAQRKKLNDTLARLQHEQQQARDRLGWLEELATLITDGVTGGSLILTDPSSKFAASPTEGTR</sequence>
<organism evidence="2 3">
    <name type="scientific">Arthrobacter oryzae</name>
    <dbReference type="NCBI Taxonomy" id="409290"/>
    <lineage>
        <taxon>Bacteria</taxon>
        <taxon>Bacillati</taxon>
        <taxon>Actinomycetota</taxon>
        <taxon>Actinomycetes</taxon>
        <taxon>Micrococcales</taxon>
        <taxon>Micrococcaceae</taxon>
        <taxon>Arthrobacter</taxon>
    </lineage>
</organism>
<evidence type="ECO:0000313" key="3">
    <source>
        <dbReference type="Proteomes" id="UP000273807"/>
    </source>
</evidence>
<dbReference type="Proteomes" id="UP000273807">
    <property type="component" value="Unassembled WGS sequence"/>
</dbReference>
<dbReference type="OrthoDB" id="9784823at2"/>
<keyword evidence="3" id="KW-1185">Reference proteome</keyword>
<feature type="coiled-coil region" evidence="1">
    <location>
        <begin position="629"/>
        <end position="656"/>
    </location>
</feature>
<reference evidence="2 3" key="1">
    <citation type="submission" date="2018-10" db="EMBL/GenBank/DDBJ databases">
        <title>Genome sequencing of Arthrobacter oryzae TNB02.</title>
        <authorList>
            <person name="Cho Y.-J."/>
            <person name="Cho A."/>
            <person name="Kim O.-S."/>
        </authorList>
    </citation>
    <scope>NUCLEOTIDE SEQUENCE [LARGE SCALE GENOMIC DNA]</scope>
    <source>
        <strain evidence="2 3">TNB02</strain>
    </source>
</reference>